<dbReference type="Pfam" id="PF07011">
    <property type="entry name" value="Elf4"/>
    <property type="match status" value="1"/>
</dbReference>
<feature type="compositionally biased region" description="Low complexity" evidence="5">
    <location>
        <begin position="89"/>
        <end position="135"/>
    </location>
</feature>
<dbReference type="GO" id="GO:0005634">
    <property type="term" value="C:nucleus"/>
    <property type="evidence" value="ECO:0007669"/>
    <property type="project" value="UniProtKB-SubCell"/>
</dbReference>
<organism evidence="7 8">
    <name type="scientific">Chlorella sorokiniana</name>
    <name type="common">Freshwater green alga</name>
    <dbReference type="NCBI Taxonomy" id="3076"/>
    <lineage>
        <taxon>Eukaryota</taxon>
        <taxon>Viridiplantae</taxon>
        <taxon>Chlorophyta</taxon>
        <taxon>core chlorophytes</taxon>
        <taxon>Trebouxiophyceae</taxon>
        <taxon>Chlorellales</taxon>
        <taxon>Chlorellaceae</taxon>
        <taxon>Chlorella clade</taxon>
        <taxon>Chlorella</taxon>
    </lineage>
</organism>
<evidence type="ECO:0000313" key="8">
    <source>
        <dbReference type="Proteomes" id="UP000239899"/>
    </source>
</evidence>
<name>A0A2P6TBP6_CHLSO</name>
<dbReference type="PANTHER" id="PTHR33469">
    <property type="entry name" value="PROTEIN ELF4-LIKE 4"/>
    <property type="match status" value="1"/>
</dbReference>
<dbReference type="STRING" id="3076.A0A2P6TBP6"/>
<reference evidence="7 8" key="1">
    <citation type="journal article" date="2018" name="Plant J.">
        <title>Genome sequences of Chlorella sorokiniana UTEX 1602 and Micractinium conductrix SAG 241.80: implications to maltose excretion by a green alga.</title>
        <authorList>
            <person name="Arriola M.B."/>
            <person name="Velmurugan N."/>
            <person name="Zhang Y."/>
            <person name="Plunkett M.H."/>
            <person name="Hondzo H."/>
            <person name="Barney B.M."/>
        </authorList>
    </citation>
    <scope>NUCLEOTIDE SEQUENCE [LARGE SCALE GENOMIC DNA]</scope>
    <source>
        <strain evidence="8">UTEX 1602</strain>
    </source>
</reference>
<proteinExistence type="inferred from homology"/>
<comment type="similarity">
    <text evidence="2">Belongs to the EARLY FLOWERING 4 family.</text>
</comment>
<dbReference type="GO" id="GO:0048511">
    <property type="term" value="P:rhythmic process"/>
    <property type="evidence" value="ECO:0007669"/>
    <property type="project" value="UniProtKB-KW"/>
</dbReference>
<sequence length="182" mass="19710">MAQQNGDSSEPSSRAPVAFPDFRLFDSAQDILDHNKRLIKELKVNHEAQTSEALARNCLLIRELNTNIAAVMRAYNSIGDSFEAYMDTQQQLQQQQQQQLGGAAGQEVAAQAQQQAAAQPPAQAQQQQQQQAQPLGNSGSGQDEQQEQELASSQQGAVESMDDDDGQEETAEDAAVPEAMPA</sequence>
<dbReference type="PANTHER" id="PTHR33469:SF16">
    <property type="entry name" value="PROTEIN ELF4-LIKE 4"/>
    <property type="match status" value="1"/>
</dbReference>
<comment type="caution">
    <text evidence="7">The sequence shown here is derived from an EMBL/GenBank/DDBJ whole genome shotgun (WGS) entry which is preliminary data.</text>
</comment>
<dbReference type="GO" id="GO:0042753">
    <property type="term" value="P:positive regulation of circadian rhythm"/>
    <property type="evidence" value="ECO:0007669"/>
    <property type="project" value="InterPro"/>
</dbReference>
<dbReference type="InterPro" id="IPR040462">
    <property type="entry name" value="EARLY_FLOWERING_4"/>
</dbReference>
<evidence type="ECO:0000313" key="7">
    <source>
        <dbReference type="EMBL" id="PRW18295.1"/>
    </source>
</evidence>
<evidence type="ECO:0000256" key="5">
    <source>
        <dbReference type="SAM" id="MobiDB-lite"/>
    </source>
</evidence>
<evidence type="ECO:0000256" key="4">
    <source>
        <dbReference type="ARBA" id="ARBA00023242"/>
    </source>
</evidence>
<evidence type="ECO:0000256" key="3">
    <source>
        <dbReference type="ARBA" id="ARBA00023108"/>
    </source>
</evidence>
<dbReference type="OrthoDB" id="1895690at2759"/>
<dbReference type="InterPro" id="IPR009741">
    <property type="entry name" value="EARLY_FLOWERING_4_dom"/>
</dbReference>
<keyword evidence="8" id="KW-1185">Reference proteome</keyword>
<protein>
    <submittedName>
        <fullName evidence="7">ELF4-LIKE 3-like</fullName>
    </submittedName>
</protein>
<keyword evidence="4" id="KW-0539">Nucleus</keyword>
<gene>
    <name evidence="7" type="ORF">C2E21_9332</name>
</gene>
<feature type="compositionally biased region" description="Acidic residues" evidence="5">
    <location>
        <begin position="160"/>
        <end position="172"/>
    </location>
</feature>
<evidence type="ECO:0000256" key="1">
    <source>
        <dbReference type="ARBA" id="ARBA00004123"/>
    </source>
</evidence>
<evidence type="ECO:0000256" key="2">
    <source>
        <dbReference type="ARBA" id="ARBA00009514"/>
    </source>
</evidence>
<keyword evidence="3" id="KW-0090">Biological rhythms</keyword>
<feature type="domain" description="Protein EARLY FLOWERING 4" evidence="6">
    <location>
        <begin position="24"/>
        <end position="91"/>
    </location>
</feature>
<dbReference type="EMBL" id="LHPG02000026">
    <property type="protein sequence ID" value="PRW18295.1"/>
    <property type="molecule type" value="Genomic_DNA"/>
</dbReference>
<feature type="region of interest" description="Disordered" evidence="5">
    <location>
        <begin position="89"/>
        <end position="182"/>
    </location>
</feature>
<evidence type="ECO:0000259" key="6">
    <source>
        <dbReference type="Pfam" id="PF07011"/>
    </source>
</evidence>
<dbReference type="Proteomes" id="UP000239899">
    <property type="component" value="Unassembled WGS sequence"/>
</dbReference>
<dbReference type="AlphaFoldDB" id="A0A2P6TBP6"/>
<accession>A0A2P6TBP6</accession>
<comment type="subcellular location">
    <subcellularLocation>
        <location evidence="1">Nucleus</location>
    </subcellularLocation>
</comment>